<evidence type="ECO:0000256" key="3">
    <source>
        <dbReference type="SAM" id="MobiDB-lite"/>
    </source>
</evidence>
<feature type="compositionally biased region" description="Low complexity" evidence="3">
    <location>
        <begin position="716"/>
        <end position="725"/>
    </location>
</feature>
<dbReference type="PANTHER" id="PTHR23155">
    <property type="entry name" value="DISEASE RESISTANCE PROTEIN RP"/>
    <property type="match status" value="1"/>
</dbReference>
<sequence length="1225" mass="136822">MVDGRRRTPDLPVVGLYDGPFNALYQWLTDDDKELKVASVVGVGGIGKTTLAKQLWREHKPRDYFGCCAFVRTAKKPDMRRLLRSILAQVRPHQPPATNEVHELIHDIKQHLQGKRYFLIIDDLWATSVWDVARRAFPEGNRSRIIITTEIKDVALACCRYQSKSIYKMEPLSVNHSEELFIRGVFASGEEKSRQLDKVWEKIIRRCAGLPLAIISISSILASQGEANTVQEREQIQNILPTDTTHVEVLKQVLNFCYNCLPSHLQTCLLYLSLYPENYIILKEDIVKQWVAEGFILAPREEDKLKVGGNYFDKLVNMGLIQCIDVGYSNDVYYYAVHPMAHNLITSKSREENFMTVIDYSERTMGFANKVSRLSLQFGSATYATRPESIGLSQVRPLAFIGLKSCYSSILEFKVLRVLILHMWADEPSTGVDLKPTSELALLRSLQVTCNDTVHLPDLMQGPKHLETLEINARVAAIPANIVHLRSWLHLRLGVGTEVPDLTGTLKIVTTLNPPISLDDPSCSCKSGKTTEFLSPICSCKSVKTLELLSPICRVPKWIGQLTNLCILKFVVRELQRDDISNLRNLSFLGVLSLHVQQPTRELICFASGAFSALEYFEFRCGVLRLLFREGTMPNLERLKLGFNAYPRDGFLLVGVEDLLSVKEISGVIGLTAGAVESHFMAAESVFRKAMGRHPNLSVEREELYADAEKQHEIHPSTSSEQTESPSKESQDVPGWAEKQHPIPGKHTPASGEEQHYQTEIKQHSSSDSQLIKRSPASLRIYGNDGLDQLLVSNKETGLETLRLFSCPPLELKHLLMLTSLKTLCVQNSVGLVGPLGGGQSDVEWQLPVEYIRINNLNGNTGEELTELLPHLPKLSKLEIWKCKNIKKLVVEVDVQQTTSEASEMGGGEITAAAASEMGGGEITAAAAEEEDDGVLLFPAHLCDSLRELKLLSCPELVLVDPPTLVPGGGGLQALRSLQRLTIHRSPKFLSTFSFSHHIFPSSLQFLLLWDVKGLRTLEPLSNLSSLTKLELHRCGEDLKCHGLWSLLTTGGQLNELVVRGSPRFFADWDPNPRRALEDAEGGEEQQTQLVSSTLRELWTDDIAGLLAAPVCSFLSSSLTKLKLDGRWCEGMERFSKEQEDALQLLSSLRELEFWDFKGLQQFPAGLCNLTSLEELTIYDCPVISSLPNDGLPKSLQKLVVYHCSEKLKQQCRGLEGTIPTVQIL</sequence>
<keyword evidence="1" id="KW-0677">Repeat</keyword>
<dbReference type="SUPFAM" id="SSF52058">
    <property type="entry name" value="L domain-like"/>
    <property type="match status" value="2"/>
</dbReference>
<dbReference type="Gramene" id="TraesWEE_scaffold_016590_01G000400.1">
    <property type="protein sequence ID" value="TraesWEE_scaffold_016590_01G000400.1"/>
    <property type="gene ID" value="TraesWEE_scaffold_016590_01G000400"/>
</dbReference>
<dbReference type="Proteomes" id="UP000019116">
    <property type="component" value="Chromosome 2D"/>
</dbReference>
<dbReference type="Gene3D" id="1.10.8.430">
    <property type="entry name" value="Helical domain of apoptotic protease-activating factors"/>
    <property type="match status" value="1"/>
</dbReference>
<dbReference type="OrthoDB" id="689178at2759"/>
<dbReference type="GO" id="GO:0043531">
    <property type="term" value="F:ADP binding"/>
    <property type="evidence" value="ECO:0007669"/>
    <property type="project" value="InterPro"/>
</dbReference>
<dbReference type="STRING" id="4565.A0A3B6D757"/>
<dbReference type="Pfam" id="PF00931">
    <property type="entry name" value="NB-ARC"/>
    <property type="match status" value="1"/>
</dbReference>
<keyword evidence="2" id="KW-0611">Plant defense</keyword>
<dbReference type="Gene3D" id="1.10.10.10">
    <property type="entry name" value="Winged helix-like DNA-binding domain superfamily/Winged helix DNA-binding domain"/>
    <property type="match status" value="1"/>
</dbReference>
<dbReference type="Pfam" id="PF23559">
    <property type="entry name" value="WHD_DRP"/>
    <property type="match status" value="1"/>
</dbReference>
<accession>A0A3B6D757</accession>
<dbReference type="EnsemblPlants" id="TraesCS2D02G004500.1">
    <property type="protein sequence ID" value="TraesCS2D02G004500.1"/>
    <property type="gene ID" value="TraesCS2D02G004500"/>
</dbReference>
<dbReference type="GO" id="GO:0042742">
    <property type="term" value="P:defense response to bacterium"/>
    <property type="evidence" value="ECO:0007669"/>
    <property type="project" value="UniProtKB-ARBA"/>
</dbReference>
<reference evidence="7" key="1">
    <citation type="submission" date="2018-08" db="EMBL/GenBank/DDBJ databases">
        <authorList>
            <person name="Rossello M."/>
        </authorList>
    </citation>
    <scope>NUCLEOTIDE SEQUENCE [LARGE SCALE GENOMIC DNA]</scope>
    <source>
        <strain evidence="7">cv. Chinese Spring</strain>
    </source>
</reference>
<dbReference type="InterPro" id="IPR027417">
    <property type="entry name" value="P-loop_NTPase"/>
</dbReference>
<dbReference type="InterPro" id="IPR044974">
    <property type="entry name" value="Disease_R_plants"/>
</dbReference>
<dbReference type="GO" id="GO:0009626">
    <property type="term" value="P:plant-type hypersensitive response"/>
    <property type="evidence" value="ECO:0007669"/>
    <property type="project" value="UniProtKB-ARBA"/>
</dbReference>
<evidence type="ECO:0000256" key="2">
    <source>
        <dbReference type="ARBA" id="ARBA00022821"/>
    </source>
</evidence>
<feature type="domain" description="NB-ARC" evidence="4">
    <location>
        <begin position="21"/>
        <end position="187"/>
    </location>
</feature>
<evidence type="ECO:0000256" key="1">
    <source>
        <dbReference type="ARBA" id="ARBA00022737"/>
    </source>
</evidence>
<feature type="compositionally biased region" description="Basic and acidic residues" evidence="3">
    <location>
        <begin position="753"/>
        <end position="765"/>
    </location>
</feature>
<keyword evidence="8" id="KW-1185">Reference proteome</keyword>
<evidence type="ECO:0000259" key="6">
    <source>
        <dbReference type="Pfam" id="PF23598"/>
    </source>
</evidence>
<dbReference type="InterPro" id="IPR036388">
    <property type="entry name" value="WH-like_DNA-bd_sf"/>
</dbReference>
<dbReference type="Gene3D" id="3.40.50.300">
    <property type="entry name" value="P-loop containing nucleotide triphosphate hydrolases"/>
    <property type="match status" value="1"/>
</dbReference>
<evidence type="ECO:0000313" key="7">
    <source>
        <dbReference type="EnsemblPlants" id="TraesCS2D02G004500.1"/>
    </source>
</evidence>
<dbReference type="PANTHER" id="PTHR23155:SF1094">
    <property type="entry name" value="OS11G0686400 PROTEIN"/>
    <property type="match status" value="1"/>
</dbReference>
<feature type="domain" description="Disease resistance R13L4/SHOC-2-like LRR" evidence="6">
    <location>
        <begin position="395"/>
        <end position="512"/>
    </location>
</feature>
<name>A0A3B6D757_WHEAT</name>
<protein>
    <submittedName>
        <fullName evidence="7">Uncharacterized protein</fullName>
    </submittedName>
</protein>
<dbReference type="Gene3D" id="3.80.10.10">
    <property type="entry name" value="Ribonuclease Inhibitor"/>
    <property type="match status" value="3"/>
</dbReference>
<evidence type="ECO:0000259" key="4">
    <source>
        <dbReference type="Pfam" id="PF00931"/>
    </source>
</evidence>
<evidence type="ECO:0000313" key="8">
    <source>
        <dbReference type="Proteomes" id="UP000019116"/>
    </source>
</evidence>
<reference evidence="7" key="2">
    <citation type="submission" date="2018-10" db="UniProtKB">
        <authorList>
            <consortium name="EnsemblPlants"/>
        </authorList>
    </citation>
    <scope>IDENTIFICATION</scope>
</reference>
<dbReference type="SMR" id="A0A3B6D757"/>
<dbReference type="InterPro" id="IPR032675">
    <property type="entry name" value="LRR_dom_sf"/>
</dbReference>
<feature type="domain" description="Disease resistance protein winged helix" evidence="5">
    <location>
        <begin position="274"/>
        <end position="345"/>
    </location>
</feature>
<dbReference type="GO" id="GO:0002758">
    <property type="term" value="P:innate immune response-activating signaling pathway"/>
    <property type="evidence" value="ECO:0007669"/>
    <property type="project" value="UniProtKB-ARBA"/>
</dbReference>
<dbReference type="InterPro" id="IPR055414">
    <property type="entry name" value="LRR_R13L4/SHOC2-like"/>
</dbReference>
<dbReference type="Gramene" id="TraesCS2D03G0008100.1">
    <property type="protein sequence ID" value="TraesCS2D03G0008100.1.CDS"/>
    <property type="gene ID" value="TraesCS2D03G0008100"/>
</dbReference>
<dbReference type="Gramene" id="TraesCS2D02G004500.1">
    <property type="protein sequence ID" value="TraesCS2D02G004500.1"/>
    <property type="gene ID" value="TraesCS2D02G004500"/>
</dbReference>
<dbReference type="FunFam" id="1.10.10.10:FF:000322">
    <property type="entry name" value="Probable disease resistance protein At1g63360"/>
    <property type="match status" value="1"/>
</dbReference>
<feature type="domain" description="Disease resistance R13L4/SHOC-2-like LRR" evidence="6">
    <location>
        <begin position="539"/>
        <end position="696"/>
    </location>
</feature>
<dbReference type="InterPro" id="IPR042197">
    <property type="entry name" value="Apaf_helical"/>
</dbReference>
<dbReference type="AlphaFoldDB" id="A0A3B6D757"/>
<dbReference type="PRINTS" id="PR00364">
    <property type="entry name" value="DISEASERSIST"/>
</dbReference>
<evidence type="ECO:0000259" key="5">
    <source>
        <dbReference type="Pfam" id="PF23559"/>
    </source>
</evidence>
<dbReference type="Gramene" id="TraesCLE_scaffold_009803_01G000100.1">
    <property type="protein sequence ID" value="TraesCLE_scaffold_009803_01G000100.1"/>
    <property type="gene ID" value="TraesCLE_scaffold_009803_01G000100"/>
</dbReference>
<dbReference type="SUPFAM" id="SSF52540">
    <property type="entry name" value="P-loop containing nucleoside triphosphate hydrolases"/>
    <property type="match status" value="1"/>
</dbReference>
<dbReference type="InterPro" id="IPR002182">
    <property type="entry name" value="NB-ARC"/>
</dbReference>
<organism evidence="7">
    <name type="scientific">Triticum aestivum</name>
    <name type="common">Wheat</name>
    <dbReference type="NCBI Taxonomy" id="4565"/>
    <lineage>
        <taxon>Eukaryota</taxon>
        <taxon>Viridiplantae</taxon>
        <taxon>Streptophyta</taxon>
        <taxon>Embryophyta</taxon>
        <taxon>Tracheophyta</taxon>
        <taxon>Spermatophyta</taxon>
        <taxon>Magnoliopsida</taxon>
        <taxon>Liliopsida</taxon>
        <taxon>Poales</taxon>
        <taxon>Poaceae</taxon>
        <taxon>BOP clade</taxon>
        <taxon>Pooideae</taxon>
        <taxon>Triticodae</taxon>
        <taxon>Triticeae</taxon>
        <taxon>Triticinae</taxon>
        <taxon>Triticum</taxon>
    </lineage>
</organism>
<dbReference type="Pfam" id="PF23598">
    <property type="entry name" value="LRR_14"/>
    <property type="match status" value="2"/>
</dbReference>
<dbReference type="OMA" id="RWCEGME"/>
<dbReference type="InterPro" id="IPR058922">
    <property type="entry name" value="WHD_DRP"/>
</dbReference>
<proteinExistence type="predicted"/>
<feature type="region of interest" description="Disordered" evidence="3">
    <location>
        <begin position="710"/>
        <end position="772"/>
    </location>
</feature>